<dbReference type="EMBL" id="VGIY01000500">
    <property type="protein sequence ID" value="MBM3318819.1"/>
    <property type="molecule type" value="Genomic_DNA"/>
</dbReference>
<keyword evidence="1" id="KW-1133">Transmembrane helix</keyword>
<evidence type="ECO:0000256" key="1">
    <source>
        <dbReference type="SAM" id="Phobius"/>
    </source>
</evidence>
<proteinExistence type="predicted"/>
<keyword evidence="1" id="KW-0812">Transmembrane</keyword>
<evidence type="ECO:0000313" key="2">
    <source>
        <dbReference type="EMBL" id="MBM3318819.1"/>
    </source>
</evidence>
<feature type="transmembrane region" description="Helical" evidence="1">
    <location>
        <begin position="67"/>
        <end position="92"/>
    </location>
</feature>
<protein>
    <submittedName>
        <fullName evidence="2">Uncharacterized protein</fullName>
    </submittedName>
</protein>
<accession>A0A937XE29</accession>
<organism evidence="2 3">
    <name type="scientific">Eiseniibacteriota bacterium</name>
    <dbReference type="NCBI Taxonomy" id="2212470"/>
    <lineage>
        <taxon>Bacteria</taxon>
        <taxon>Candidatus Eiseniibacteriota</taxon>
    </lineage>
</organism>
<feature type="non-terminal residue" evidence="2">
    <location>
        <position position="112"/>
    </location>
</feature>
<evidence type="ECO:0000313" key="3">
    <source>
        <dbReference type="Proteomes" id="UP000748308"/>
    </source>
</evidence>
<gene>
    <name evidence="2" type="ORF">FJY75_13300</name>
</gene>
<name>A0A937XE29_UNCEI</name>
<sequence length="112" mass="11285">MTRRRSIAAVALLALGIGGATVSHPPLAVLAVLGAGAACLALANPGVLVAAHMLYCMLGEPWGIAGLSLSLGGLNLYATDLLVLLLAAAWLLGGLRAGRLPARPRDPIVIAM</sequence>
<reference evidence="2" key="1">
    <citation type="submission" date="2019-03" db="EMBL/GenBank/DDBJ databases">
        <title>Lake Tanganyika Metagenome-Assembled Genomes (MAGs).</title>
        <authorList>
            <person name="Tran P."/>
        </authorList>
    </citation>
    <scope>NUCLEOTIDE SEQUENCE</scope>
    <source>
        <strain evidence="2">M_DeepCast_400m_m2_100</strain>
    </source>
</reference>
<keyword evidence="1" id="KW-0472">Membrane</keyword>
<comment type="caution">
    <text evidence="2">The sequence shown here is derived from an EMBL/GenBank/DDBJ whole genome shotgun (WGS) entry which is preliminary data.</text>
</comment>
<dbReference type="AlphaFoldDB" id="A0A937XE29"/>
<dbReference type="Proteomes" id="UP000748308">
    <property type="component" value="Unassembled WGS sequence"/>
</dbReference>
<feature type="transmembrane region" description="Helical" evidence="1">
    <location>
        <begin position="29"/>
        <end position="55"/>
    </location>
</feature>